<keyword evidence="5" id="KW-0677">Repeat</keyword>
<dbReference type="GO" id="GO:0016887">
    <property type="term" value="F:ATP hydrolysis activity"/>
    <property type="evidence" value="ECO:0007669"/>
    <property type="project" value="InterPro"/>
</dbReference>
<feature type="domain" description="ABC transporter" evidence="10">
    <location>
        <begin position="252"/>
        <end position="496"/>
    </location>
</feature>
<dbReference type="InterPro" id="IPR027417">
    <property type="entry name" value="P-loop_NTPase"/>
</dbReference>
<dbReference type="Proteomes" id="UP000712157">
    <property type="component" value="Unassembled WGS sequence"/>
</dbReference>
<evidence type="ECO:0000259" key="10">
    <source>
        <dbReference type="PROSITE" id="PS50893"/>
    </source>
</evidence>
<dbReference type="RefSeq" id="WP_158344324.1">
    <property type="nucleotide sequence ID" value="NZ_JAHQCW010000002.1"/>
</dbReference>
<keyword evidence="6" id="KW-0547">Nucleotide-binding</keyword>
<dbReference type="Pfam" id="PF00005">
    <property type="entry name" value="ABC_tran"/>
    <property type="match status" value="2"/>
</dbReference>
<dbReference type="SUPFAM" id="SSF52540">
    <property type="entry name" value="P-loop containing nucleoside triphosphate hydrolases"/>
    <property type="match status" value="2"/>
</dbReference>
<evidence type="ECO:0000313" key="11">
    <source>
        <dbReference type="EMBL" id="MBU9735366.1"/>
    </source>
</evidence>
<dbReference type="GO" id="GO:0005886">
    <property type="term" value="C:plasma membrane"/>
    <property type="evidence" value="ECO:0007669"/>
    <property type="project" value="UniProtKB-SubCell"/>
</dbReference>
<dbReference type="InterPro" id="IPR050107">
    <property type="entry name" value="ABC_carbohydrate_import_ATPase"/>
</dbReference>
<evidence type="ECO:0000256" key="4">
    <source>
        <dbReference type="ARBA" id="ARBA00022597"/>
    </source>
</evidence>
<keyword evidence="4" id="KW-0762">Sugar transport</keyword>
<evidence type="ECO:0000256" key="7">
    <source>
        <dbReference type="ARBA" id="ARBA00022840"/>
    </source>
</evidence>
<comment type="caution">
    <text evidence="11">The sequence shown here is derived from an EMBL/GenBank/DDBJ whole genome shotgun (WGS) entry which is preliminary data.</text>
</comment>
<keyword evidence="3" id="KW-1003">Cell membrane</keyword>
<evidence type="ECO:0000256" key="3">
    <source>
        <dbReference type="ARBA" id="ARBA00022475"/>
    </source>
</evidence>
<dbReference type="SMART" id="SM00382">
    <property type="entry name" value="AAA"/>
    <property type="match status" value="2"/>
</dbReference>
<dbReference type="FunFam" id="3.40.50.300:FF:000127">
    <property type="entry name" value="Ribose import ATP-binding protein RbsA"/>
    <property type="match status" value="1"/>
</dbReference>
<dbReference type="PANTHER" id="PTHR43790">
    <property type="entry name" value="CARBOHYDRATE TRANSPORT ATP-BINDING PROTEIN MG119-RELATED"/>
    <property type="match status" value="1"/>
</dbReference>
<dbReference type="CDD" id="cd03216">
    <property type="entry name" value="ABC_Carb_Monos_I"/>
    <property type="match status" value="1"/>
</dbReference>
<evidence type="ECO:0000256" key="6">
    <source>
        <dbReference type="ARBA" id="ARBA00022741"/>
    </source>
</evidence>
<sequence length="499" mass="55282">MDSGYILEFQGISKSFVGVQALKDISFGVKKGEVHALLGENGAGKSTLMKILSGAYSKDTGKILIDGREVNIRHTKDSEKLGISIIYQELNLIPEMSVAENIFLERQPKKAGFLDWKKMNKDAVEVLKRIDMNISPKVLISTLSVAQRQMIEIAKAISLNARIVIMDEPTSALTEGETKKLFQVIGNLKEQGITMIYISHRMDEVFEICDSYTVMRDGTFISSGSIRDVNLDKIIEYMVGRPMSQVFPEKKNKIGDVIMQVQDLHNDKEVRGITFDLRKGEVLGFAGLVGAGRSETLKAVFGSDKKAKGTVLINGKKASIHSPKDAIHHGLGFLPEDRKGEGLVTELSVMDNVVMAKPENAMVKGFFSAKRAKELCRRYIKDLMIKTPSETQTAKYLSGGNQQKVVLAKWLNCGPEIIILDEPTRGIDVNAKMEIYNMITDLAAQGKSIILISSEMQEIIGLCDRVNVMFEGKIAGVLMKEELTQEKIMHYATGGNQNE</sequence>
<organism evidence="11 12">
    <name type="scientific">Diplocloster agilis</name>
    <dbReference type="NCBI Taxonomy" id="2850323"/>
    <lineage>
        <taxon>Bacteria</taxon>
        <taxon>Bacillati</taxon>
        <taxon>Bacillota</taxon>
        <taxon>Clostridia</taxon>
        <taxon>Lachnospirales</taxon>
        <taxon>Lachnospiraceae</taxon>
        <taxon>Diplocloster</taxon>
    </lineage>
</organism>
<feature type="domain" description="ABC transporter" evidence="10">
    <location>
        <begin position="7"/>
        <end position="242"/>
    </location>
</feature>
<keyword evidence="7 11" id="KW-0067">ATP-binding</keyword>
<dbReference type="PROSITE" id="PS50893">
    <property type="entry name" value="ABC_TRANSPORTER_2"/>
    <property type="match status" value="2"/>
</dbReference>
<protein>
    <submittedName>
        <fullName evidence="11">Sugar ABC transporter ATP-binding protein</fullName>
    </submittedName>
</protein>
<evidence type="ECO:0000313" key="12">
    <source>
        <dbReference type="Proteomes" id="UP000712157"/>
    </source>
</evidence>
<dbReference type="PANTHER" id="PTHR43790:SF3">
    <property type="entry name" value="D-ALLOSE IMPORT ATP-BINDING PROTEIN ALSA-RELATED"/>
    <property type="match status" value="1"/>
</dbReference>
<name>A0A949K2K9_9FIRM</name>
<proteinExistence type="predicted"/>
<dbReference type="CDD" id="cd03215">
    <property type="entry name" value="ABC_Carb_Monos_II"/>
    <property type="match status" value="1"/>
</dbReference>
<dbReference type="PROSITE" id="PS00211">
    <property type="entry name" value="ABC_TRANSPORTER_1"/>
    <property type="match status" value="1"/>
</dbReference>
<keyword evidence="9" id="KW-0472">Membrane</keyword>
<keyword evidence="12" id="KW-1185">Reference proteome</keyword>
<gene>
    <name evidence="11" type="ORF">KTH89_02390</name>
</gene>
<evidence type="ECO:0000256" key="9">
    <source>
        <dbReference type="ARBA" id="ARBA00023136"/>
    </source>
</evidence>
<dbReference type="InterPro" id="IPR017871">
    <property type="entry name" value="ABC_transporter-like_CS"/>
</dbReference>
<dbReference type="AlphaFoldDB" id="A0A949K2K9"/>
<reference evidence="11" key="1">
    <citation type="submission" date="2021-06" db="EMBL/GenBank/DDBJ databases">
        <title>Description of novel taxa of the family Lachnospiraceae.</title>
        <authorList>
            <person name="Chaplin A.V."/>
            <person name="Sokolova S.R."/>
            <person name="Pikina A.P."/>
            <person name="Korzhanova M."/>
            <person name="Belova V."/>
            <person name="Korostin D."/>
            <person name="Efimov B.A."/>
        </authorList>
    </citation>
    <scope>NUCLEOTIDE SEQUENCE</scope>
    <source>
        <strain evidence="11">ASD5720</strain>
    </source>
</reference>
<keyword evidence="2" id="KW-0813">Transport</keyword>
<evidence type="ECO:0000256" key="5">
    <source>
        <dbReference type="ARBA" id="ARBA00022737"/>
    </source>
</evidence>
<evidence type="ECO:0000256" key="2">
    <source>
        <dbReference type="ARBA" id="ARBA00022448"/>
    </source>
</evidence>
<dbReference type="Gene3D" id="3.40.50.300">
    <property type="entry name" value="P-loop containing nucleotide triphosphate hydrolases"/>
    <property type="match status" value="2"/>
</dbReference>
<evidence type="ECO:0000256" key="1">
    <source>
        <dbReference type="ARBA" id="ARBA00004202"/>
    </source>
</evidence>
<evidence type="ECO:0000256" key="8">
    <source>
        <dbReference type="ARBA" id="ARBA00022967"/>
    </source>
</evidence>
<dbReference type="EMBL" id="JAHQCW010000002">
    <property type="protein sequence ID" value="MBU9735366.1"/>
    <property type="molecule type" value="Genomic_DNA"/>
</dbReference>
<accession>A0A949K2K9</accession>
<comment type="subcellular location">
    <subcellularLocation>
        <location evidence="1">Cell membrane</location>
        <topology evidence="1">Peripheral membrane protein</topology>
    </subcellularLocation>
</comment>
<keyword evidence="8" id="KW-1278">Translocase</keyword>
<dbReference type="InterPro" id="IPR003439">
    <property type="entry name" value="ABC_transporter-like_ATP-bd"/>
</dbReference>
<dbReference type="GO" id="GO:0005524">
    <property type="term" value="F:ATP binding"/>
    <property type="evidence" value="ECO:0007669"/>
    <property type="project" value="UniProtKB-KW"/>
</dbReference>
<dbReference type="InterPro" id="IPR003593">
    <property type="entry name" value="AAA+_ATPase"/>
</dbReference>